<reference evidence="1 2" key="1">
    <citation type="submission" date="2019-03" db="EMBL/GenBank/DDBJ databases">
        <title>Nematode-trapping fungi genome.</title>
        <authorList>
            <person name="Vidal-Diez De Ulzurrun G."/>
        </authorList>
    </citation>
    <scope>NUCLEOTIDE SEQUENCE [LARGE SCALE GENOMIC DNA]</scope>
    <source>
        <strain evidence="1 2">TWF154</strain>
    </source>
</reference>
<comment type="caution">
    <text evidence="1">The sequence shown here is derived from an EMBL/GenBank/DDBJ whole genome shotgun (WGS) entry which is preliminary data.</text>
</comment>
<evidence type="ECO:0000313" key="1">
    <source>
        <dbReference type="EMBL" id="TGJ67184.1"/>
    </source>
</evidence>
<dbReference type="EMBL" id="SOZJ01000005">
    <property type="protein sequence ID" value="TGJ67184.1"/>
    <property type="molecule type" value="Genomic_DNA"/>
</dbReference>
<name>A0A7C8U347_ORBOL</name>
<protein>
    <submittedName>
        <fullName evidence="1">Uncharacterized protein</fullName>
    </submittedName>
</protein>
<proteinExistence type="predicted"/>
<dbReference type="Proteomes" id="UP000297595">
    <property type="component" value="Unassembled WGS sequence"/>
</dbReference>
<sequence length="148" mass="16208">MPLTPEATIGLVALILGFPPFCIGFYQLLLRLKALGYRRRADIEAGPANELGDSPVHSGLMHHVHTYTAPRPANVADQSRSPPESTIDTKATFLVTSSSSFTRTRTYSISNISMPRGGGSFYSARPSPKFRHIPNEDHEFEHLITASA</sequence>
<dbReference type="AlphaFoldDB" id="A0A7C8U347"/>
<accession>A0A7C8U347</accession>
<organism evidence="1 2">
    <name type="scientific">Orbilia oligospora</name>
    <name type="common">Nematode-trapping fungus</name>
    <name type="synonym">Arthrobotrys oligospora</name>
    <dbReference type="NCBI Taxonomy" id="2813651"/>
    <lineage>
        <taxon>Eukaryota</taxon>
        <taxon>Fungi</taxon>
        <taxon>Dikarya</taxon>
        <taxon>Ascomycota</taxon>
        <taxon>Pezizomycotina</taxon>
        <taxon>Orbiliomycetes</taxon>
        <taxon>Orbiliales</taxon>
        <taxon>Orbiliaceae</taxon>
        <taxon>Orbilia</taxon>
    </lineage>
</organism>
<evidence type="ECO:0000313" key="2">
    <source>
        <dbReference type="Proteomes" id="UP000297595"/>
    </source>
</evidence>
<gene>
    <name evidence="1" type="ORF">EYR41_008757</name>
</gene>